<dbReference type="Gene3D" id="3.40.50.720">
    <property type="entry name" value="NAD(P)-binding Rossmann-like Domain"/>
    <property type="match status" value="1"/>
</dbReference>
<evidence type="ECO:0000259" key="2">
    <source>
        <dbReference type="SMART" id="SM00822"/>
    </source>
</evidence>
<dbReference type="NCBIfam" id="NF005559">
    <property type="entry name" value="PRK07231.1"/>
    <property type="match status" value="1"/>
</dbReference>
<protein>
    <submittedName>
        <fullName evidence="3">SDR family NAD(P)-dependent oxidoreductase</fullName>
        <ecNumber evidence="3">1.1.1.-</ecNumber>
    </submittedName>
</protein>
<dbReference type="PRINTS" id="PR00080">
    <property type="entry name" value="SDRFAMILY"/>
</dbReference>
<dbReference type="EMBL" id="JBHTCM010000015">
    <property type="protein sequence ID" value="MFC7334397.1"/>
    <property type="molecule type" value="Genomic_DNA"/>
</dbReference>
<dbReference type="RefSeq" id="WP_377359955.1">
    <property type="nucleotide sequence ID" value="NZ_JBHTCM010000015.1"/>
</dbReference>
<dbReference type="SUPFAM" id="SSF51735">
    <property type="entry name" value="NAD(P)-binding Rossmann-fold domains"/>
    <property type="match status" value="1"/>
</dbReference>
<comment type="caution">
    <text evidence="3">The sequence shown here is derived from an EMBL/GenBank/DDBJ whole genome shotgun (WGS) entry which is preliminary data.</text>
</comment>
<feature type="domain" description="Ketoreductase" evidence="2">
    <location>
        <begin position="10"/>
        <end position="196"/>
    </location>
</feature>
<dbReference type="Pfam" id="PF13561">
    <property type="entry name" value="adh_short_C2"/>
    <property type="match status" value="1"/>
</dbReference>
<name>A0ABW2KYY2_9PROT</name>
<dbReference type="GO" id="GO:0016491">
    <property type="term" value="F:oxidoreductase activity"/>
    <property type="evidence" value="ECO:0007669"/>
    <property type="project" value="UniProtKB-KW"/>
</dbReference>
<keyword evidence="3" id="KW-0560">Oxidoreductase</keyword>
<evidence type="ECO:0000256" key="1">
    <source>
        <dbReference type="ARBA" id="ARBA00006484"/>
    </source>
</evidence>
<evidence type="ECO:0000313" key="3">
    <source>
        <dbReference type="EMBL" id="MFC7334397.1"/>
    </source>
</evidence>
<proteinExistence type="inferred from homology"/>
<dbReference type="SMART" id="SM00822">
    <property type="entry name" value="PKS_KR"/>
    <property type="match status" value="1"/>
</dbReference>
<comment type="similarity">
    <text evidence="1">Belongs to the short-chain dehydrogenases/reductases (SDR) family.</text>
</comment>
<dbReference type="InterPro" id="IPR036291">
    <property type="entry name" value="NAD(P)-bd_dom_sf"/>
</dbReference>
<organism evidence="3 4">
    <name type="scientific">Rhodocista pekingensis</name>
    <dbReference type="NCBI Taxonomy" id="201185"/>
    <lineage>
        <taxon>Bacteria</taxon>
        <taxon>Pseudomonadati</taxon>
        <taxon>Pseudomonadota</taxon>
        <taxon>Alphaproteobacteria</taxon>
        <taxon>Rhodospirillales</taxon>
        <taxon>Azospirillaceae</taxon>
        <taxon>Rhodocista</taxon>
    </lineage>
</organism>
<dbReference type="PANTHER" id="PTHR43943:SF2">
    <property type="entry name" value="DEHYDROGENASE_REDUCTASE 4"/>
    <property type="match status" value="1"/>
</dbReference>
<dbReference type="InterPro" id="IPR002347">
    <property type="entry name" value="SDR_fam"/>
</dbReference>
<dbReference type="InterPro" id="IPR057326">
    <property type="entry name" value="KR_dom"/>
</dbReference>
<keyword evidence="4" id="KW-1185">Reference proteome</keyword>
<evidence type="ECO:0000313" key="4">
    <source>
        <dbReference type="Proteomes" id="UP001596456"/>
    </source>
</evidence>
<dbReference type="CDD" id="cd05233">
    <property type="entry name" value="SDR_c"/>
    <property type="match status" value="1"/>
</dbReference>
<dbReference type="Proteomes" id="UP001596456">
    <property type="component" value="Unassembled WGS sequence"/>
</dbReference>
<dbReference type="PRINTS" id="PR00081">
    <property type="entry name" value="GDHRDH"/>
</dbReference>
<reference evidence="4" key="1">
    <citation type="journal article" date="2019" name="Int. J. Syst. Evol. Microbiol.">
        <title>The Global Catalogue of Microorganisms (GCM) 10K type strain sequencing project: providing services to taxonomists for standard genome sequencing and annotation.</title>
        <authorList>
            <consortium name="The Broad Institute Genomics Platform"/>
            <consortium name="The Broad Institute Genome Sequencing Center for Infectious Disease"/>
            <person name="Wu L."/>
            <person name="Ma J."/>
        </authorList>
    </citation>
    <scope>NUCLEOTIDE SEQUENCE [LARGE SCALE GENOMIC DNA]</scope>
    <source>
        <strain evidence="4">CGMCC 1.16275</strain>
    </source>
</reference>
<dbReference type="EC" id="1.1.1.-" evidence="3"/>
<gene>
    <name evidence="3" type="ORF">ACFQPS_14605</name>
</gene>
<accession>A0ABW2KYY2</accession>
<dbReference type="PANTHER" id="PTHR43943">
    <property type="entry name" value="DEHYDROGENASE/REDUCTASE (SDR FAMILY) MEMBER 4"/>
    <property type="match status" value="1"/>
</dbReference>
<sequence length="261" mass="27150">MHPLFDLTGKVALITGSSRGIGRAIAEEYARAGARVVISSRKLDACEQVRDAINAEHGAGTAIAVACNIGRKEDLERLVAETKAAFGSVDILVANAAINPVYGPLIAVSDDAWDKIMGTNLRSTWWLCNMVMPEMAERKGGSVIVLSSIAGLRGNPVIGAYGISKAAEAALVRNLAVEYGRAGVRINAIAPGIIETDFAKALTDNPEIAKATMRKTPLGRFGRPVEIAGVALMLASPAGGYLTGQTLVVDGGATIGDPLTV</sequence>